<dbReference type="InterPro" id="IPR011059">
    <property type="entry name" value="Metal-dep_hydrolase_composite"/>
</dbReference>
<dbReference type="EMBL" id="JFKE01000004">
    <property type="protein sequence ID" value="KAJ55684.1"/>
    <property type="molecule type" value="Genomic_DNA"/>
</dbReference>
<protein>
    <submittedName>
        <fullName evidence="1">Alkylphosphonate utilization protein</fullName>
    </submittedName>
</protein>
<dbReference type="SUPFAM" id="SSF51338">
    <property type="entry name" value="Composite domain of metallo-dependent hydrolases"/>
    <property type="match status" value="1"/>
</dbReference>
<dbReference type="PANTHER" id="PTHR43135:SF3">
    <property type="entry name" value="ALPHA-D-RIBOSE 1-METHYLPHOSPHONATE 5-TRIPHOSPHATE DIPHOSPHATASE"/>
    <property type="match status" value="1"/>
</dbReference>
<accession>A0A037ZJ71</accession>
<dbReference type="NCBIfam" id="NF011990">
    <property type="entry name" value="PRK15446.2-6"/>
    <property type="match status" value="1"/>
</dbReference>
<dbReference type="Proteomes" id="UP000026249">
    <property type="component" value="Unassembled WGS sequence"/>
</dbReference>
<proteinExistence type="predicted"/>
<dbReference type="Gene3D" id="2.30.40.10">
    <property type="entry name" value="Urease, subunit C, domain 1"/>
    <property type="match status" value="1"/>
</dbReference>
<dbReference type="AlphaFoldDB" id="A0A037ZJ71"/>
<organism evidence="1 2">
    <name type="scientific">Actibacterium mucosum KCTC 23349</name>
    <dbReference type="NCBI Taxonomy" id="1454373"/>
    <lineage>
        <taxon>Bacteria</taxon>
        <taxon>Pseudomonadati</taxon>
        <taxon>Pseudomonadota</taxon>
        <taxon>Alphaproteobacteria</taxon>
        <taxon>Rhodobacterales</taxon>
        <taxon>Roseobacteraceae</taxon>
        <taxon>Actibacterium</taxon>
    </lineage>
</organism>
<dbReference type="PIRSF" id="PIRSF038971">
    <property type="entry name" value="PhnM"/>
    <property type="match status" value="1"/>
</dbReference>
<dbReference type="SUPFAM" id="SSF51556">
    <property type="entry name" value="Metallo-dependent hydrolases"/>
    <property type="match status" value="1"/>
</dbReference>
<dbReference type="InterPro" id="IPR051781">
    <property type="entry name" value="Metallo-dep_Hydrolase"/>
</dbReference>
<keyword evidence="2" id="KW-1185">Reference proteome</keyword>
<dbReference type="PANTHER" id="PTHR43135">
    <property type="entry name" value="ALPHA-D-RIBOSE 1-METHYLPHOSPHONATE 5-TRIPHOSPHATE DIPHOSPHATASE"/>
    <property type="match status" value="1"/>
</dbReference>
<dbReference type="NCBIfam" id="NF011987">
    <property type="entry name" value="PRK15446.2-3"/>
    <property type="match status" value="1"/>
</dbReference>
<dbReference type="InterPro" id="IPR012696">
    <property type="entry name" value="PhnM"/>
</dbReference>
<dbReference type="STRING" id="1454373.ACMU_13430"/>
<reference evidence="1 2" key="1">
    <citation type="submission" date="2014-03" db="EMBL/GenBank/DDBJ databases">
        <title>Draft Genome Sequence of Actibacterium mucosum KCTC 23349, a Marine Alphaproteobacterium with Complex Ionic Requirements Isolated from Mediterranean Seawater at Malvarrosa Beach, Valencia, Spain.</title>
        <authorList>
            <person name="Arahal D.R."/>
            <person name="Shao Z."/>
            <person name="Lai Q."/>
            <person name="Pujalte M.J."/>
        </authorList>
    </citation>
    <scope>NUCLEOTIDE SEQUENCE [LARGE SCALE GENOMIC DNA]</scope>
    <source>
        <strain evidence="1 2">KCTC 23349</strain>
    </source>
</reference>
<gene>
    <name evidence="1" type="ORF">ACMU_13430</name>
</gene>
<name>A0A037ZJ71_9RHOB</name>
<dbReference type="GO" id="GO:0016810">
    <property type="term" value="F:hydrolase activity, acting on carbon-nitrogen (but not peptide) bonds"/>
    <property type="evidence" value="ECO:0007669"/>
    <property type="project" value="InterPro"/>
</dbReference>
<comment type="caution">
    <text evidence="1">The sequence shown here is derived from an EMBL/GenBank/DDBJ whole genome shotgun (WGS) entry which is preliminary data.</text>
</comment>
<evidence type="ECO:0000313" key="2">
    <source>
        <dbReference type="Proteomes" id="UP000026249"/>
    </source>
</evidence>
<dbReference type="GO" id="GO:0019700">
    <property type="term" value="P:organic phosphonate catabolic process"/>
    <property type="evidence" value="ECO:0007669"/>
    <property type="project" value="InterPro"/>
</dbReference>
<dbReference type="InterPro" id="IPR032466">
    <property type="entry name" value="Metal_Hydrolase"/>
</dbReference>
<dbReference type="RefSeq" id="WP_035259574.1">
    <property type="nucleotide sequence ID" value="NZ_JFKE01000004.1"/>
</dbReference>
<evidence type="ECO:0000313" key="1">
    <source>
        <dbReference type="EMBL" id="KAJ55684.1"/>
    </source>
</evidence>
<dbReference type="Gene3D" id="3.20.20.140">
    <property type="entry name" value="Metal-dependent hydrolases"/>
    <property type="match status" value="1"/>
</dbReference>
<dbReference type="OrthoDB" id="9785413at2"/>
<sequence length="393" mass="42934">MVQFLSPLRFTGAKILRDGALQQRSLSVADGRITKGPLPEVDLSGYLILPGIIDLHGDAFERHVAPRPTAPFDLSIGLTSTDRDAATNGVTTAWLAQSWSWEGGHRGPDHAEAVMGALATYRRHALTDLRLQVRCETHLVDSGPRLLAAIRQHGIDYVVFNNHLDEAVELAREKPENLYLWAKQAGRTPEEHMELVNAAHARAGDVPRHLCDLAESFDTLGVVYGSHDDPDGETRERYSMIGARIAEFPTSRRAAAAAKAMNDPVLMGAPNVVRGGSQSGNVAAIDLISQGLCDALVSDYYYPALSNAAWYLVDHGYLDLPKAWALISEKPAEILRLPDRGRLDYGKRADLCVVNEETRQIEMTISAGRLSFLAGEAAHRFAGRIATLEMAAE</sequence>